<sequence>MKKKVSILQIGLQNWQEQFEINPEIDWEFCKPNELDKTFNERIEKSNLAIKAAKKAKKFPPRKFSGFDAVILQDVTGIKDLRYLEKYADYYTLIYDPKLTGGLNNEIESFLKKRLAWPKDLSNPQLAVDSVRRGFFPKQSGASFEPTKATFTTDNVKYEGTRYAEVVVDSPDEFTTIAVWNSSIYSDPGKTIELWLEYIKDESVEVRMVARASEMGSIDYNKNIHIFTEEQMQVPVLLEKFGDNTFSNVGIEVKGKGKIKVGHLHFRWSRFGFGNMIIGGQRYATKKREEFFYYFNPGDMKPPLNIYFSGYRSLEGFEGFFMMKKMGTPFMLIADPRFEGGGFYLGDEEYESKLLEVINNAKDYLGFTNKQINMAGFSMGTFGSLYYSSKILPHAVLGVKPIVNLGNIARNGHIDRPNNFNTIFDVVKLNEGGLSEKLLEHINQHFWNAFKAADYSDTKFIFGHMFEDDYDNETYNQMLEVLNQKGALIIGKGAHGLHTDGSQELIPWFLKQFNYINENDFNRGDKDE</sequence>
<dbReference type="EMBL" id="AZGD01000037">
    <property type="protein sequence ID" value="KRM19601.1"/>
    <property type="molecule type" value="Genomic_DNA"/>
</dbReference>
<dbReference type="Pfam" id="PF16929">
    <property type="entry name" value="Asp2"/>
    <property type="match status" value="1"/>
</dbReference>
<organism evidence="1 2">
    <name type="scientific">Ligilactobacillus hayakitensis DSM 18933 = JCM 14209</name>
    <dbReference type="NCBI Taxonomy" id="1423755"/>
    <lineage>
        <taxon>Bacteria</taxon>
        <taxon>Bacillati</taxon>
        <taxon>Bacillota</taxon>
        <taxon>Bacilli</taxon>
        <taxon>Lactobacillales</taxon>
        <taxon>Lactobacillaceae</taxon>
        <taxon>Ligilactobacillus</taxon>
    </lineage>
</organism>
<dbReference type="OrthoDB" id="9768578at2"/>
<dbReference type="eggNOG" id="COG1073">
    <property type="taxonomic scope" value="Bacteria"/>
</dbReference>
<dbReference type="ESTHER" id="9laco-a0a0r1wpq2">
    <property type="family name" value="Asp2"/>
</dbReference>
<reference evidence="1 2" key="1">
    <citation type="journal article" date="2015" name="Genome Announc.">
        <title>Expanding the biotechnology potential of lactobacilli through comparative genomics of 213 strains and associated genera.</title>
        <authorList>
            <person name="Sun Z."/>
            <person name="Harris H.M."/>
            <person name="McCann A."/>
            <person name="Guo C."/>
            <person name="Argimon S."/>
            <person name="Zhang W."/>
            <person name="Yang X."/>
            <person name="Jeffery I.B."/>
            <person name="Cooney J.C."/>
            <person name="Kagawa T.F."/>
            <person name="Liu W."/>
            <person name="Song Y."/>
            <person name="Salvetti E."/>
            <person name="Wrobel A."/>
            <person name="Rasinkangas P."/>
            <person name="Parkhill J."/>
            <person name="Rea M.C."/>
            <person name="O'Sullivan O."/>
            <person name="Ritari J."/>
            <person name="Douillard F.P."/>
            <person name="Paul Ross R."/>
            <person name="Yang R."/>
            <person name="Briner A.E."/>
            <person name="Felis G.E."/>
            <person name="de Vos W.M."/>
            <person name="Barrangou R."/>
            <person name="Klaenhammer T.R."/>
            <person name="Caufield P.W."/>
            <person name="Cui Y."/>
            <person name="Zhang H."/>
            <person name="O'Toole P.W."/>
        </authorList>
    </citation>
    <scope>NUCLEOTIDE SEQUENCE [LARGE SCALE GENOMIC DNA]</scope>
    <source>
        <strain evidence="1 2">DSM 18933</strain>
    </source>
</reference>
<dbReference type="RefSeq" id="WP_025021741.1">
    <property type="nucleotide sequence ID" value="NZ_AZGD01000037.1"/>
</dbReference>
<dbReference type="PATRIC" id="fig|1423755.3.peg.1538"/>
<proteinExistence type="predicted"/>
<dbReference type="STRING" id="1423755.FC40_GL001449"/>
<comment type="caution">
    <text evidence="1">The sequence shown here is derived from an EMBL/GenBank/DDBJ whole genome shotgun (WGS) entry which is preliminary data.</text>
</comment>
<dbReference type="SUPFAM" id="SSF53474">
    <property type="entry name" value="alpha/beta-Hydrolases"/>
    <property type="match status" value="1"/>
</dbReference>
<dbReference type="AlphaFoldDB" id="A0A0R1WPQ2"/>
<protein>
    <submittedName>
        <fullName evidence="1">Accessory secretory protein Asp2</fullName>
    </submittedName>
</protein>
<evidence type="ECO:0000313" key="2">
    <source>
        <dbReference type="Proteomes" id="UP000051054"/>
    </source>
</evidence>
<dbReference type="GO" id="GO:0015031">
    <property type="term" value="P:protein transport"/>
    <property type="evidence" value="ECO:0007669"/>
    <property type="project" value="InterPro"/>
</dbReference>
<keyword evidence="2" id="KW-1185">Reference proteome</keyword>
<dbReference type="Proteomes" id="UP000051054">
    <property type="component" value="Unassembled WGS sequence"/>
</dbReference>
<accession>A0A0R1WPQ2</accession>
<name>A0A0R1WPQ2_9LACO</name>
<gene>
    <name evidence="1" type="ORF">FC40_GL001449</name>
</gene>
<dbReference type="NCBIfam" id="TIGR03712">
    <property type="entry name" value="acc_sec_asp2"/>
    <property type="match status" value="1"/>
</dbReference>
<dbReference type="InterPro" id="IPR022267">
    <property type="entry name" value="Asp2"/>
</dbReference>
<evidence type="ECO:0000313" key="1">
    <source>
        <dbReference type="EMBL" id="KRM19601.1"/>
    </source>
</evidence>
<dbReference type="InterPro" id="IPR029058">
    <property type="entry name" value="AB_hydrolase_fold"/>
</dbReference>